<reference evidence="1" key="2">
    <citation type="journal article" date="2021" name="Int. J. Syst. Evol. Microbiol.">
        <title>Geomonas silvestris sp. nov., Geomonas paludis sp. nov. and Geomonas limicola sp. nov., isolated from terrestrial environments, and emended description of the genus Geomonas.</title>
        <authorList>
            <person name="Itoh H."/>
            <person name="Xu Z."/>
            <person name="Masuda Y."/>
            <person name="Ushijima N."/>
            <person name="Hayakawa C."/>
            <person name="Shiratori Y."/>
            <person name="Senoo K."/>
        </authorList>
    </citation>
    <scope>NUCLEOTIDE SEQUENCE</scope>
    <source>
        <strain evidence="1">Red736</strain>
    </source>
</reference>
<dbReference type="AlphaFoldDB" id="A0A6V8MZP4"/>
<sequence length="58" mass="5956">MDVTTIATMQVAGAAALARESAAMELMKNAANAQMQMANILAQQAAAVNPPEGFSVYA</sequence>
<evidence type="ECO:0000313" key="1">
    <source>
        <dbReference type="EMBL" id="GFO65264.1"/>
    </source>
</evidence>
<evidence type="ECO:0000313" key="2">
    <source>
        <dbReference type="EMBL" id="UPU36556.1"/>
    </source>
</evidence>
<accession>A0A6V8MZP4</accession>
<dbReference type="EMBL" id="BLXY01000008">
    <property type="protein sequence ID" value="GFO65264.1"/>
    <property type="molecule type" value="Genomic_DNA"/>
</dbReference>
<dbReference type="Proteomes" id="UP000831485">
    <property type="component" value="Chromosome"/>
</dbReference>
<keyword evidence="4" id="KW-1185">Reference proteome</keyword>
<evidence type="ECO:0000313" key="3">
    <source>
        <dbReference type="Proteomes" id="UP000568888"/>
    </source>
</evidence>
<protein>
    <recommendedName>
        <fullName evidence="5">Motility protein</fullName>
    </recommendedName>
</protein>
<dbReference type="Proteomes" id="UP000568888">
    <property type="component" value="Unassembled WGS sequence"/>
</dbReference>
<dbReference type="RefSeq" id="WP_183349177.1">
    <property type="nucleotide sequence ID" value="NZ_BLXY01000008.1"/>
</dbReference>
<dbReference type="EMBL" id="CP096574">
    <property type="protein sequence ID" value="UPU36556.1"/>
    <property type="molecule type" value="Genomic_DNA"/>
</dbReference>
<reference evidence="2" key="3">
    <citation type="submission" date="2022-04" db="EMBL/GenBank/DDBJ databases">
        <authorList>
            <person name="Liu G."/>
        </authorList>
    </citation>
    <scope>NUCLEOTIDE SEQUENCE</scope>
    <source>
        <strain evidence="2">RG22</strain>
    </source>
</reference>
<name>A0A6V8MZP4_9BACT</name>
<proteinExistence type="predicted"/>
<gene>
    <name evidence="1" type="ORF">GMPD_31830</name>
    <name evidence="2" type="ORF">M1B72_02305</name>
</gene>
<organism evidence="1 3">
    <name type="scientific">Geomonas paludis</name>
    <dbReference type="NCBI Taxonomy" id="2740185"/>
    <lineage>
        <taxon>Bacteria</taxon>
        <taxon>Pseudomonadati</taxon>
        <taxon>Thermodesulfobacteriota</taxon>
        <taxon>Desulfuromonadia</taxon>
        <taxon>Geobacterales</taxon>
        <taxon>Geobacteraceae</taxon>
        <taxon>Geomonas</taxon>
    </lineage>
</organism>
<evidence type="ECO:0008006" key="5">
    <source>
        <dbReference type="Google" id="ProtNLM"/>
    </source>
</evidence>
<reference evidence="3" key="1">
    <citation type="submission" date="2020-06" db="EMBL/GenBank/DDBJ databases">
        <title>Draft genomic sequecing of Geomonas sp. Red736.</title>
        <authorList>
            <person name="Itoh H."/>
            <person name="Xu Z.X."/>
            <person name="Ushijima N."/>
            <person name="Masuda Y."/>
            <person name="Shiratori Y."/>
            <person name="Senoo K."/>
        </authorList>
    </citation>
    <scope>NUCLEOTIDE SEQUENCE [LARGE SCALE GENOMIC DNA]</scope>
    <source>
        <strain evidence="3">Red736</strain>
    </source>
</reference>
<evidence type="ECO:0000313" key="4">
    <source>
        <dbReference type="Proteomes" id="UP000831485"/>
    </source>
</evidence>